<comment type="catalytic activity">
    <reaction evidence="13">
        <text>Preferential cleavage: (Ac)2-L-Lys-D-Ala-|-D-Ala. Also transpeptidation of peptidyl-alanyl moieties that are N-acyl substituents of D-alanine.</text>
        <dbReference type="EC" id="3.4.16.4"/>
    </reaction>
</comment>
<evidence type="ECO:0000256" key="2">
    <source>
        <dbReference type="ARBA" id="ARBA00007090"/>
    </source>
</evidence>
<dbReference type="NCBIfam" id="TIGR02074">
    <property type="entry name" value="PBP_1a_fam"/>
    <property type="match status" value="1"/>
</dbReference>
<evidence type="ECO:0000256" key="13">
    <source>
        <dbReference type="ARBA" id="ARBA00034000"/>
    </source>
</evidence>
<feature type="domain" description="Glycosyl transferase family 51" evidence="17">
    <location>
        <begin position="110"/>
        <end position="274"/>
    </location>
</feature>
<evidence type="ECO:0000313" key="18">
    <source>
        <dbReference type="EMBL" id="HHL42786.1"/>
    </source>
</evidence>
<dbReference type="SUPFAM" id="SSF53955">
    <property type="entry name" value="Lysozyme-like"/>
    <property type="match status" value="1"/>
</dbReference>
<evidence type="ECO:0000259" key="16">
    <source>
        <dbReference type="Pfam" id="PF00905"/>
    </source>
</evidence>
<keyword evidence="9" id="KW-0133">Cell shape</keyword>
<keyword evidence="4" id="KW-0121">Carboxypeptidase</keyword>
<dbReference type="GO" id="GO:0009002">
    <property type="term" value="F:serine-type D-Ala-D-Ala carboxypeptidase activity"/>
    <property type="evidence" value="ECO:0007669"/>
    <property type="project" value="UniProtKB-EC"/>
</dbReference>
<evidence type="ECO:0000256" key="9">
    <source>
        <dbReference type="ARBA" id="ARBA00022960"/>
    </source>
</evidence>
<evidence type="ECO:0000256" key="15">
    <source>
        <dbReference type="SAM" id="Phobius"/>
    </source>
</evidence>
<accession>A0A7C5R400</accession>
<proteinExistence type="inferred from homology"/>
<comment type="catalytic activity">
    <reaction evidence="14">
        <text>[GlcNAc-(1-&gt;4)-Mur2Ac(oyl-L-Ala-gamma-D-Glu-L-Lys-D-Ala-D-Ala)](n)-di-trans,octa-cis-undecaprenyl diphosphate + beta-D-GlcNAc-(1-&gt;4)-Mur2Ac(oyl-L-Ala-gamma-D-Glu-L-Lys-D-Ala-D-Ala)-di-trans,octa-cis-undecaprenyl diphosphate = [GlcNAc-(1-&gt;4)-Mur2Ac(oyl-L-Ala-gamma-D-Glu-L-Lys-D-Ala-D-Ala)](n+1)-di-trans,octa-cis-undecaprenyl diphosphate + di-trans,octa-cis-undecaprenyl diphosphate + H(+)</text>
        <dbReference type="Rhea" id="RHEA:23708"/>
        <dbReference type="Rhea" id="RHEA-COMP:9602"/>
        <dbReference type="Rhea" id="RHEA-COMP:9603"/>
        <dbReference type="ChEBI" id="CHEBI:15378"/>
        <dbReference type="ChEBI" id="CHEBI:58405"/>
        <dbReference type="ChEBI" id="CHEBI:60033"/>
        <dbReference type="ChEBI" id="CHEBI:78435"/>
        <dbReference type="EC" id="2.4.99.28"/>
    </reaction>
</comment>
<dbReference type="GO" id="GO:0071555">
    <property type="term" value="P:cell wall organization"/>
    <property type="evidence" value="ECO:0007669"/>
    <property type="project" value="UniProtKB-KW"/>
</dbReference>
<gene>
    <name evidence="18" type="ORF">ENJ42_04145</name>
</gene>
<evidence type="ECO:0000256" key="14">
    <source>
        <dbReference type="ARBA" id="ARBA00049902"/>
    </source>
</evidence>
<dbReference type="InterPro" id="IPR023346">
    <property type="entry name" value="Lysozyme-like_dom_sf"/>
</dbReference>
<dbReference type="GO" id="GO:0009252">
    <property type="term" value="P:peptidoglycan biosynthetic process"/>
    <property type="evidence" value="ECO:0007669"/>
    <property type="project" value="UniProtKB-UniPathway"/>
</dbReference>
<dbReference type="Gene3D" id="1.10.3810.10">
    <property type="entry name" value="Biosynthetic peptidoglycan transglycosylase-like"/>
    <property type="match status" value="1"/>
</dbReference>
<dbReference type="GO" id="GO:0008955">
    <property type="term" value="F:peptidoglycan glycosyltransferase activity"/>
    <property type="evidence" value="ECO:0007669"/>
    <property type="project" value="UniProtKB-EC"/>
</dbReference>
<dbReference type="GO" id="GO:0008360">
    <property type="term" value="P:regulation of cell shape"/>
    <property type="evidence" value="ECO:0007669"/>
    <property type="project" value="UniProtKB-KW"/>
</dbReference>
<dbReference type="PANTHER" id="PTHR32282:SF33">
    <property type="entry name" value="PEPTIDOGLYCAN GLYCOSYLTRANSFERASE"/>
    <property type="match status" value="1"/>
</dbReference>
<evidence type="ECO:0000256" key="6">
    <source>
        <dbReference type="ARBA" id="ARBA00022676"/>
    </source>
</evidence>
<dbReference type="Gene3D" id="3.40.710.10">
    <property type="entry name" value="DD-peptidase/beta-lactamase superfamily"/>
    <property type="match status" value="1"/>
</dbReference>
<name>A0A7C5R400_9PROT</name>
<keyword evidence="7" id="KW-0808">Transferase</keyword>
<dbReference type="InterPro" id="IPR001460">
    <property type="entry name" value="PCN-bd_Tpept"/>
</dbReference>
<dbReference type="InterPro" id="IPR001264">
    <property type="entry name" value="Glyco_trans_51"/>
</dbReference>
<evidence type="ECO:0000256" key="11">
    <source>
        <dbReference type="ARBA" id="ARBA00023268"/>
    </source>
</evidence>
<sequence length="658" mass="72745">MTREPDIPEQALAPYADLSRGRGRLADIFHWLFTAQSSTAKAKKMPLWKKITWWGGVVMWSGVCFLVYWFGTAARGLPDTSALWVEQRAPLIVLKDRYGQEIDRIGGALTPRVDIKDIPQPLSQALMAIEDHRFLDHPGFDVIGLARALVENLRAGRVVQGGSTISQQLAKNVFLTREQTLRRKTQELMLAVKLESRYTKDEILELYFSKVYFGGGRVGINSGAKRYFNKPVKALGLGESAMLAGLLQAPDRLNPLKHLQANAERTAQVLAQMHEFGYLDEASFKHALQTPIEVEPLPVFRAGKAGYFTDWVLQTLDTTIGAPRTNMIVETTLDLEAQIAAELAVKRGVSTKRNAQQASLVAFDGTGAVKAMVGGVDYRHSSYNRVLRAKRQPGSAFKPVVYLSALEFGYRPDDMVVDEPVNIKGWKPGNFSNKYRGPMRLETALALSVNTVAVKLSEAIGRERVVETAARLGLEGLKPYASIALGAQETTLFDLTQAYIPFANWGYRVEPYGVQAVYDMAGNVIYTRPAKAQERIIETATLGRLNAMLNKVVMGGTAKRARIAGVELAGKTGTTNDYRDAWFIGYGTDLIAGVWVGNDDNTKMARVTGGSIPAHIWHDFMQTAIRKQKPAPLFMARSAVRKDDRLRDLLADLEAGLN</sequence>
<dbReference type="Proteomes" id="UP000885830">
    <property type="component" value="Unassembled WGS sequence"/>
</dbReference>
<dbReference type="InterPro" id="IPR012338">
    <property type="entry name" value="Beta-lactam/transpept-like"/>
</dbReference>
<comment type="similarity">
    <text evidence="2">In the C-terminal section; belongs to the transpeptidase family.</text>
</comment>
<evidence type="ECO:0000256" key="12">
    <source>
        <dbReference type="ARBA" id="ARBA00023316"/>
    </source>
</evidence>
<evidence type="ECO:0000256" key="4">
    <source>
        <dbReference type="ARBA" id="ARBA00022645"/>
    </source>
</evidence>
<dbReference type="SUPFAM" id="SSF56601">
    <property type="entry name" value="beta-lactamase/transpeptidase-like"/>
    <property type="match status" value="1"/>
</dbReference>
<reference evidence="18" key="1">
    <citation type="journal article" date="2020" name="mSystems">
        <title>Genome- and Community-Level Interaction Insights into Carbon Utilization and Element Cycling Functions of Hydrothermarchaeota in Hydrothermal Sediment.</title>
        <authorList>
            <person name="Zhou Z."/>
            <person name="Liu Y."/>
            <person name="Xu W."/>
            <person name="Pan J."/>
            <person name="Luo Z.H."/>
            <person name="Li M."/>
        </authorList>
    </citation>
    <scope>NUCLEOTIDE SEQUENCE [LARGE SCALE GENOMIC DNA]</scope>
    <source>
        <strain evidence="18">HyVt-485</strain>
    </source>
</reference>
<evidence type="ECO:0000259" key="17">
    <source>
        <dbReference type="Pfam" id="PF00912"/>
    </source>
</evidence>
<feature type="domain" description="Penicillin-binding protein transpeptidase" evidence="16">
    <location>
        <begin position="365"/>
        <end position="621"/>
    </location>
</feature>
<dbReference type="UniPathway" id="UPA00219"/>
<evidence type="ECO:0000256" key="10">
    <source>
        <dbReference type="ARBA" id="ARBA00022984"/>
    </source>
</evidence>
<evidence type="ECO:0000256" key="3">
    <source>
        <dbReference type="ARBA" id="ARBA00007739"/>
    </source>
</evidence>
<dbReference type="AlphaFoldDB" id="A0A7C5R400"/>
<keyword evidence="11" id="KW-0511">Multifunctional enzyme</keyword>
<dbReference type="GO" id="GO:0008658">
    <property type="term" value="F:penicillin binding"/>
    <property type="evidence" value="ECO:0007669"/>
    <property type="project" value="InterPro"/>
</dbReference>
<feature type="transmembrane region" description="Helical" evidence="15">
    <location>
        <begin position="51"/>
        <end position="71"/>
    </location>
</feature>
<keyword evidence="15" id="KW-0472">Membrane</keyword>
<comment type="pathway">
    <text evidence="1">Cell wall biogenesis; peptidoglycan biosynthesis.</text>
</comment>
<evidence type="ECO:0000256" key="5">
    <source>
        <dbReference type="ARBA" id="ARBA00022670"/>
    </source>
</evidence>
<keyword evidence="15" id="KW-0812">Transmembrane</keyword>
<dbReference type="FunFam" id="1.10.3810.10:FF:000001">
    <property type="entry name" value="Penicillin-binding protein 1A"/>
    <property type="match status" value="1"/>
</dbReference>
<keyword evidence="8" id="KW-0378">Hydrolase</keyword>
<dbReference type="PANTHER" id="PTHR32282">
    <property type="entry name" value="BINDING PROTEIN TRANSPEPTIDASE, PUTATIVE-RELATED"/>
    <property type="match status" value="1"/>
</dbReference>
<keyword evidence="5" id="KW-0645">Protease</keyword>
<keyword evidence="12" id="KW-0961">Cell wall biogenesis/degradation</keyword>
<evidence type="ECO:0000256" key="1">
    <source>
        <dbReference type="ARBA" id="ARBA00004752"/>
    </source>
</evidence>
<protein>
    <submittedName>
        <fullName evidence="18">PBP1A family penicillin-binding protein</fullName>
    </submittedName>
</protein>
<keyword evidence="10" id="KW-0573">Peptidoglycan synthesis</keyword>
<organism evidence="18">
    <name type="scientific">Hellea balneolensis</name>
    <dbReference type="NCBI Taxonomy" id="287478"/>
    <lineage>
        <taxon>Bacteria</taxon>
        <taxon>Pseudomonadati</taxon>
        <taxon>Pseudomonadota</taxon>
        <taxon>Alphaproteobacteria</taxon>
        <taxon>Maricaulales</taxon>
        <taxon>Robiginitomaculaceae</taxon>
        <taxon>Hellea</taxon>
    </lineage>
</organism>
<dbReference type="GO" id="GO:0030288">
    <property type="term" value="C:outer membrane-bounded periplasmic space"/>
    <property type="evidence" value="ECO:0007669"/>
    <property type="project" value="TreeGrafter"/>
</dbReference>
<keyword evidence="15" id="KW-1133">Transmembrane helix</keyword>
<evidence type="ECO:0000256" key="7">
    <source>
        <dbReference type="ARBA" id="ARBA00022679"/>
    </source>
</evidence>
<evidence type="ECO:0000256" key="8">
    <source>
        <dbReference type="ARBA" id="ARBA00022801"/>
    </source>
</evidence>
<comment type="caution">
    <text evidence="18">The sequence shown here is derived from an EMBL/GenBank/DDBJ whole genome shotgun (WGS) entry which is preliminary data.</text>
</comment>
<dbReference type="EMBL" id="DRMJ01000205">
    <property type="protein sequence ID" value="HHL42786.1"/>
    <property type="molecule type" value="Genomic_DNA"/>
</dbReference>
<dbReference type="Pfam" id="PF00912">
    <property type="entry name" value="Transgly"/>
    <property type="match status" value="1"/>
</dbReference>
<keyword evidence="6" id="KW-0328">Glycosyltransferase</keyword>
<dbReference type="InterPro" id="IPR050396">
    <property type="entry name" value="Glycosyltr_51/Transpeptidase"/>
</dbReference>
<comment type="similarity">
    <text evidence="3">In the N-terminal section; belongs to the glycosyltransferase 51 family.</text>
</comment>
<dbReference type="Pfam" id="PF00905">
    <property type="entry name" value="Transpeptidase"/>
    <property type="match status" value="1"/>
</dbReference>
<dbReference type="GO" id="GO:0006508">
    <property type="term" value="P:proteolysis"/>
    <property type="evidence" value="ECO:0007669"/>
    <property type="project" value="UniProtKB-KW"/>
</dbReference>
<dbReference type="InterPro" id="IPR036950">
    <property type="entry name" value="PBP_transglycosylase"/>
</dbReference>